<dbReference type="InterPro" id="IPR014710">
    <property type="entry name" value="RmlC-like_jellyroll"/>
</dbReference>
<reference evidence="6 7" key="1">
    <citation type="submission" date="2015-03" db="EMBL/GenBank/DDBJ databases">
        <title>Draft genome sequences of two protease-producing strains of Arsukibacterium isolated from two cold and alkaline environments.</title>
        <authorList>
            <person name="Lylloff J.E."/>
            <person name="Skov L.B."/>
            <person name="Jepsen M."/>
            <person name="Hallin P.F."/>
            <person name="Sorensen S.J."/>
            <person name="Stougaard P."/>
            <person name="Glaring M.A."/>
        </authorList>
    </citation>
    <scope>NUCLEOTIDE SEQUENCE [LARGE SCALE GENOMIC DNA]</scope>
    <source>
        <strain evidence="6 7">GCM72</strain>
    </source>
</reference>
<dbReference type="Gene3D" id="2.60.120.10">
    <property type="entry name" value="Jelly Rolls"/>
    <property type="match status" value="1"/>
</dbReference>
<dbReference type="GO" id="GO:0003677">
    <property type="term" value="F:DNA binding"/>
    <property type="evidence" value="ECO:0007669"/>
    <property type="project" value="UniProtKB-KW"/>
</dbReference>
<organism evidence="6 7">
    <name type="scientific">Arsukibacterium ikkense</name>
    <dbReference type="NCBI Taxonomy" id="336831"/>
    <lineage>
        <taxon>Bacteria</taxon>
        <taxon>Pseudomonadati</taxon>
        <taxon>Pseudomonadota</taxon>
        <taxon>Gammaproteobacteria</taxon>
        <taxon>Chromatiales</taxon>
        <taxon>Chromatiaceae</taxon>
        <taxon>Arsukibacterium</taxon>
    </lineage>
</organism>
<evidence type="ECO:0000256" key="2">
    <source>
        <dbReference type="ARBA" id="ARBA00023125"/>
    </source>
</evidence>
<feature type="domain" description="Cyclic nucleotide-binding" evidence="4">
    <location>
        <begin position="12"/>
        <end position="115"/>
    </location>
</feature>
<keyword evidence="7" id="KW-1185">Reference proteome</keyword>
<evidence type="ECO:0000313" key="6">
    <source>
        <dbReference type="EMBL" id="KKO44343.1"/>
    </source>
</evidence>
<dbReference type="InterPro" id="IPR036388">
    <property type="entry name" value="WH-like_DNA-bd_sf"/>
</dbReference>
<dbReference type="InterPro" id="IPR050397">
    <property type="entry name" value="Env_Response_Regulators"/>
</dbReference>
<dbReference type="SMART" id="SM00419">
    <property type="entry name" value="HTH_CRP"/>
    <property type="match status" value="1"/>
</dbReference>
<feature type="domain" description="HTH crp-type" evidence="5">
    <location>
        <begin position="145"/>
        <end position="215"/>
    </location>
</feature>
<protein>
    <submittedName>
        <fullName evidence="6">cAMP-binding protein</fullName>
    </submittedName>
</protein>
<dbReference type="OrthoDB" id="6881322at2"/>
<dbReference type="Pfam" id="PF00027">
    <property type="entry name" value="cNMP_binding"/>
    <property type="match status" value="1"/>
</dbReference>
<proteinExistence type="predicted"/>
<dbReference type="SUPFAM" id="SSF51206">
    <property type="entry name" value="cAMP-binding domain-like"/>
    <property type="match status" value="1"/>
</dbReference>
<name>A0A0M2V5B0_9GAMM</name>
<dbReference type="PANTHER" id="PTHR24567:SF74">
    <property type="entry name" value="HTH-TYPE TRANSCRIPTIONAL REGULATOR ARCR"/>
    <property type="match status" value="1"/>
</dbReference>
<gene>
    <name evidence="6" type="ORF">WG68_16080</name>
</gene>
<accession>A0A0M2V5B0</accession>
<dbReference type="InterPro" id="IPR012318">
    <property type="entry name" value="HTH_CRP"/>
</dbReference>
<keyword evidence="3" id="KW-0804">Transcription</keyword>
<dbReference type="AlphaFoldDB" id="A0A0M2V5B0"/>
<dbReference type="CDD" id="cd00038">
    <property type="entry name" value="CAP_ED"/>
    <property type="match status" value="1"/>
</dbReference>
<dbReference type="STRING" id="336831.WG68_16080"/>
<dbReference type="PANTHER" id="PTHR24567">
    <property type="entry name" value="CRP FAMILY TRANSCRIPTIONAL REGULATORY PROTEIN"/>
    <property type="match status" value="1"/>
</dbReference>
<evidence type="ECO:0000256" key="3">
    <source>
        <dbReference type="ARBA" id="ARBA00023163"/>
    </source>
</evidence>
<sequence length="229" mass="25672">MPHQALTRHSIWFNSLNEAQQQQLLAQASYCQLAAEQRLFSRGDPFDGIYALLHGAVLISGVNRQGQQALLTIIEPGDWFGEIALFDNKPRTHDATASVDSTLLHLSGAALTQLLQQPLWWRSFGQLLTGKVRQVFQALEDISLQSSQVRLARRLLMLSRVHQQADGRWLIPIQQEQLGQLLSLSRQTINQQLQALAQQHIVRSAYGKIEILDREALLLLAELASANVS</sequence>
<dbReference type="PROSITE" id="PS51063">
    <property type="entry name" value="HTH_CRP_2"/>
    <property type="match status" value="1"/>
</dbReference>
<dbReference type="GO" id="GO:0005829">
    <property type="term" value="C:cytosol"/>
    <property type="evidence" value="ECO:0007669"/>
    <property type="project" value="TreeGrafter"/>
</dbReference>
<dbReference type="PATRIC" id="fig|336831.14.peg.589"/>
<dbReference type="InterPro" id="IPR000595">
    <property type="entry name" value="cNMP-bd_dom"/>
</dbReference>
<dbReference type="Gene3D" id="1.10.10.10">
    <property type="entry name" value="Winged helix-like DNA-binding domain superfamily/Winged helix DNA-binding domain"/>
    <property type="match status" value="1"/>
</dbReference>
<evidence type="ECO:0000259" key="4">
    <source>
        <dbReference type="PROSITE" id="PS50042"/>
    </source>
</evidence>
<dbReference type="InterPro" id="IPR018490">
    <property type="entry name" value="cNMP-bd_dom_sf"/>
</dbReference>
<evidence type="ECO:0000259" key="5">
    <source>
        <dbReference type="PROSITE" id="PS51063"/>
    </source>
</evidence>
<comment type="caution">
    <text evidence="6">The sequence shown here is derived from an EMBL/GenBank/DDBJ whole genome shotgun (WGS) entry which is preliminary data.</text>
</comment>
<keyword evidence="1" id="KW-0805">Transcription regulation</keyword>
<dbReference type="SUPFAM" id="SSF46785">
    <property type="entry name" value="Winged helix' DNA-binding domain"/>
    <property type="match status" value="1"/>
</dbReference>
<dbReference type="SMART" id="SM00100">
    <property type="entry name" value="cNMP"/>
    <property type="match status" value="1"/>
</dbReference>
<dbReference type="GO" id="GO:0003700">
    <property type="term" value="F:DNA-binding transcription factor activity"/>
    <property type="evidence" value="ECO:0007669"/>
    <property type="project" value="TreeGrafter"/>
</dbReference>
<keyword evidence="2" id="KW-0238">DNA-binding</keyword>
<dbReference type="InterPro" id="IPR036390">
    <property type="entry name" value="WH_DNA-bd_sf"/>
</dbReference>
<dbReference type="PROSITE" id="PS50042">
    <property type="entry name" value="CNMP_BINDING_3"/>
    <property type="match status" value="1"/>
</dbReference>
<dbReference type="Proteomes" id="UP000034228">
    <property type="component" value="Unassembled WGS sequence"/>
</dbReference>
<dbReference type="Pfam" id="PF13545">
    <property type="entry name" value="HTH_Crp_2"/>
    <property type="match status" value="1"/>
</dbReference>
<evidence type="ECO:0000313" key="7">
    <source>
        <dbReference type="Proteomes" id="UP000034228"/>
    </source>
</evidence>
<dbReference type="EMBL" id="LAHO01000017">
    <property type="protein sequence ID" value="KKO44343.1"/>
    <property type="molecule type" value="Genomic_DNA"/>
</dbReference>
<dbReference type="RefSeq" id="WP_046558745.1">
    <property type="nucleotide sequence ID" value="NZ_LAHO01000017.1"/>
</dbReference>
<evidence type="ECO:0000256" key="1">
    <source>
        <dbReference type="ARBA" id="ARBA00023015"/>
    </source>
</evidence>